<dbReference type="Pfam" id="PF00076">
    <property type="entry name" value="RRM_1"/>
    <property type="match status" value="1"/>
</dbReference>
<dbReference type="InterPro" id="IPR035979">
    <property type="entry name" value="RBD_domain_sf"/>
</dbReference>
<proteinExistence type="predicted"/>
<evidence type="ECO:0000313" key="3">
    <source>
        <dbReference type="EMBL" id="KAJ4339812.1"/>
    </source>
</evidence>
<organism evidence="3 4">
    <name type="scientific">Didymella glomerata</name>
    <dbReference type="NCBI Taxonomy" id="749621"/>
    <lineage>
        <taxon>Eukaryota</taxon>
        <taxon>Fungi</taxon>
        <taxon>Dikarya</taxon>
        <taxon>Ascomycota</taxon>
        <taxon>Pezizomycotina</taxon>
        <taxon>Dothideomycetes</taxon>
        <taxon>Pleosporomycetidae</taxon>
        <taxon>Pleosporales</taxon>
        <taxon>Pleosporineae</taxon>
        <taxon>Didymellaceae</taxon>
        <taxon>Didymella</taxon>
    </lineage>
</organism>
<evidence type="ECO:0000256" key="1">
    <source>
        <dbReference type="PROSITE-ProRule" id="PRU00176"/>
    </source>
</evidence>
<comment type="caution">
    <text evidence="3">The sequence shown here is derived from an EMBL/GenBank/DDBJ whole genome shotgun (WGS) entry which is preliminary data.</text>
</comment>
<dbReference type="Proteomes" id="UP001140562">
    <property type="component" value="Unassembled WGS sequence"/>
</dbReference>
<gene>
    <name evidence="3" type="ORF">N0V87_003012</name>
</gene>
<evidence type="ECO:0000259" key="2">
    <source>
        <dbReference type="PROSITE" id="PS50102"/>
    </source>
</evidence>
<protein>
    <recommendedName>
        <fullName evidence="2">RRM domain-containing protein</fullName>
    </recommendedName>
</protein>
<dbReference type="InterPro" id="IPR012677">
    <property type="entry name" value="Nucleotide-bd_a/b_plait_sf"/>
</dbReference>
<evidence type="ECO:0000313" key="4">
    <source>
        <dbReference type="Proteomes" id="UP001140562"/>
    </source>
</evidence>
<dbReference type="AlphaFoldDB" id="A0A9W8X3N4"/>
<dbReference type="Gene3D" id="3.30.70.330">
    <property type="match status" value="2"/>
</dbReference>
<dbReference type="InterPro" id="IPR000504">
    <property type="entry name" value="RRM_dom"/>
</dbReference>
<reference evidence="3" key="1">
    <citation type="submission" date="2022-10" db="EMBL/GenBank/DDBJ databases">
        <title>Tapping the CABI collections for fungal endophytes: first genome assemblies for Collariella, Neodidymelliopsis, Ascochyta clinopodiicola, Didymella pomorum, Didymosphaeria variabile, Neocosmospora piperis and Neocucurbitaria cava.</title>
        <authorList>
            <person name="Hill R."/>
        </authorList>
    </citation>
    <scope>NUCLEOTIDE SEQUENCE</scope>
    <source>
        <strain evidence="3">IMI 360193</strain>
    </source>
</reference>
<dbReference type="SMART" id="SM00360">
    <property type="entry name" value="RRM"/>
    <property type="match status" value="2"/>
</dbReference>
<accession>A0A9W8X3N4</accession>
<dbReference type="OrthoDB" id="5382468at2759"/>
<dbReference type="GO" id="GO:0003723">
    <property type="term" value="F:RNA binding"/>
    <property type="evidence" value="ECO:0007669"/>
    <property type="project" value="UniProtKB-UniRule"/>
</dbReference>
<feature type="domain" description="RRM" evidence="2">
    <location>
        <begin position="169"/>
        <end position="248"/>
    </location>
</feature>
<keyword evidence="1" id="KW-0694">RNA-binding</keyword>
<name>A0A9W8X3N4_9PLEO</name>
<dbReference type="PROSITE" id="PS50102">
    <property type="entry name" value="RRM"/>
    <property type="match status" value="1"/>
</dbReference>
<sequence length="460" mass="50523">MNRTHLGLGDTGRPENRVIRIVNLHYEAGSGDVRDLFGDDFTVIDFMRGVNPKTNKNTVGYVLLAIEQERINAQALSGSNILDREVKVIPAQGGFRISASGDRLLPPSEGEHAGAFSAGGETREEAPLAVDDVDAFPSLGMTATPLVATTPARVSARKQPAQQRALQNRLLFLNNVGQGPEVNETSFRLYFGKYTLVDVKRPLDPRTGMPHPTAFVMFASVEIRDAVLHNLKNVPMQGRKVTLEVPRTFQNVDEQGFVPTANESVAIVSTFPRNSVANAVPLAPPFVNLDTRGRLPVAPSSESVLPGDDNSNSSNFYHLLGQLQMTKGDEQQNAQRVKFDRAANKERQTKNAKVVWGISRAHIGQRHQSQQQMLKPMPSGVEGPGQIVQVNPSSYNWGLNGNRDPVSHVIREDEWHGGPGAIEQRLRKSETQFAKPTVAQRVIAIAGIIQHGKYKEEFLD</sequence>
<dbReference type="EMBL" id="JAPEUV010000020">
    <property type="protein sequence ID" value="KAJ4339812.1"/>
    <property type="molecule type" value="Genomic_DNA"/>
</dbReference>
<dbReference type="SUPFAM" id="SSF54928">
    <property type="entry name" value="RNA-binding domain, RBD"/>
    <property type="match status" value="2"/>
</dbReference>
<keyword evidence="4" id="KW-1185">Reference proteome</keyword>